<evidence type="ECO:0000313" key="16">
    <source>
        <dbReference type="EMBL" id="TCO41159.1"/>
    </source>
</evidence>
<dbReference type="SUPFAM" id="SSF55874">
    <property type="entry name" value="ATPase domain of HSP90 chaperone/DNA topoisomerase II/histidine kinase"/>
    <property type="match status" value="1"/>
</dbReference>
<evidence type="ECO:0000313" key="17">
    <source>
        <dbReference type="Proteomes" id="UP000294862"/>
    </source>
</evidence>
<dbReference type="AlphaFoldDB" id="A0A4R2IBQ1"/>
<feature type="transmembrane region" description="Helical" evidence="13">
    <location>
        <begin position="177"/>
        <end position="200"/>
    </location>
</feature>
<dbReference type="InterPro" id="IPR003660">
    <property type="entry name" value="HAMP_dom"/>
</dbReference>
<dbReference type="Pfam" id="PF02518">
    <property type="entry name" value="HATPase_c"/>
    <property type="match status" value="1"/>
</dbReference>
<dbReference type="GO" id="GO:0005886">
    <property type="term" value="C:plasma membrane"/>
    <property type="evidence" value="ECO:0007669"/>
    <property type="project" value="TreeGrafter"/>
</dbReference>
<keyword evidence="9" id="KW-0067">ATP-binding</keyword>
<gene>
    <name evidence="16" type="ORF">EV148_10378</name>
</gene>
<evidence type="ECO:0000256" key="7">
    <source>
        <dbReference type="ARBA" id="ARBA00022741"/>
    </source>
</evidence>
<dbReference type="EC" id="2.7.13.3" evidence="3"/>
<evidence type="ECO:0000256" key="2">
    <source>
        <dbReference type="ARBA" id="ARBA00004370"/>
    </source>
</evidence>
<keyword evidence="8 16" id="KW-0418">Kinase</keyword>
<evidence type="ECO:0000256" key="10">
    <source>
        <dbReference type="ARBA" id="ARBA00022989"/>
    </source>
</evidence>
<dbReference type="SUPFAM" id="SSF47384">
    <property type="entry name" value="Homodimeric domain of signal transducing histidine kinase"/>
    <property type="match status" value="1"/>
</dbReference>
<name>A0A4R2IBQ1_9GAMM</name>
<dbReference type="InterPro" id="IPR005467">
    <property type="entry name" value="His_kinase_dom"/>
</dbReference>
<evidence type="ECO:0000256" key="3">
    <source>
        <dbReference type="ARBA" id="ARBA00012438"/>
    </source>
</evidence>
<evidence type="ECO:0000256" key="4">
    <source>
        <dbReference type="ARBA" id="ARBA00022553"/>
    </source>
</evidence>
<dbReference type="PRINTS" id="PR00344">
    <property type="entry name" value="BCTRLSENSOR"/>
</dbReference>
<evidence type="ECO:0000256" key="11">
    <source>
        <dbReference type="ARBA" id="ARBA00023012"/>
    </source>
</evidence>
<dbReference type="InterPro" id="IPR050428">
    <property type="entry name" value="TCS_sensor_his_kinase"/>
</dbReference>
<feature type="transmembrane region" description="Helical" evidence="13">
    <location>
        <begin position="12"/>
        <end position="35"/>
    </location>
</feature>
<evidence type="ECO:0000256" key="8">
    <source>
        <dbReference type="ARBA" id="ARBA00022777"/>
    </source>
</evidence>
<accession>A0A4R2IBQ1</accession>
<dbReference type="GO" id="GO:0000155">
    <property type="term" value="F:phosphorelay sensor kinase activity"/>
    <property type="evidence" value="ECO:0007669"/>
    <property type="project" value="InterPro"/>
</dbReference>
<dbReference type="CDD" id="cd00082">
    <property type="entry name" value="HisKA"/>
    <property type="match status" value="1"/>
</dbReference>
<dbReference type="Gene3D" id="1.10.287.130">
    <property type="match status" value="1"/>
</dbReference>
<dbReference type="GO" id="GO:0005524">
    <property type="term" value="F:ATP binding"/>
    <property type="evidence" value="ECO:0007669"/>
    <property type="project" value="UniProtKB-KW"/>
</dbReference>
<evidence type="ECO:0000256" key="13">
    <source>
        <dbReference type="SAM" id="Phobius"/>
    </source>
</evidence>
<proteinExistence type="predicted"/>
<dbReference type="Proteomes" id="UP000294862">
    <property type="component" value="Unassembled WGS sequence"/>
</dbReference>
<dbReference type="InterPro" id="IPR036097">
    <property type="entry name" value="HisK_dim/P_sf"/>
</dbReference>
<dbReference type="PANTHER" id="PTHR45436">
    <property type="entry name" value="SENSOR HISTIDINE KINASE YKOH"/>
    <property type="match status" value="1"/>
</dbReference>
<keyword evidence="17" id="KW-1185">Reference proteome</keyword>
<organism evidence="16 17">
    <name type="scientific">Dokdonella fugitiva</name>
    <dbReference type="NCBI Taxonomy" id="328517"/>
    <lineage>
        <taxon>Bacteria</taxon>
        <taxon>Pseudomonadati</taxon>
        <taxon>Pseudomonadota</taxon>
        <taxon>Gammaproteobacteria</taxon>
        <taxon>Lysobacterales</taxon>
        <taxon>Rhodanobacteraceae</taxon>
        <taxon>Dokdonella</taxon>
    </lineage>
</organism>
<keyword evidence="5" id="KW-0808">Transferase</keyword>
<keyword evidence="7" id="KW-0547">Nucleotide-binding</keyword>
<keyword evidence="4" id="KW-0597">Phosphoprotein</keyword>
<keyword evidence="11" id="KW-0902">Two-component regulatory system</keyword>
<keyword evidence="10 13" id="KW-1133">Transmembrane helix</keyword>
<dbReference type="InterPro" id="IPR004358">
    <property type="entry name" value="Sig_transdc_His_kin-like_C"/>
</dbReference>
<protein>
    <recommendedName>
        <fullName evidence="3">histidine kinase</fullName>
        <ecNumber evidence="3">2.7.13.3</ecNumber>
    </recommendedName>
</protein>
<dbReference type="InterPro" id="IPR036890">
    <property type="entry name" value="HATPase_C_sf"/>
</dbReference>
<reference evidence="16 17" key="1">
    <citation type="journal article" date="2015" name="Stand. Genomic Sci.">
        <title>Genomic Encyclopedia of Bacterial and Archaeal Type Strains, Phase III: the genomes of soil and plant-associated and newly described type strains.</title>
        <authorList>
            <person name="Whitman W.B."/>
            <person name="Woyke T."/>
            <person name="Klenk H.P."/>
            <person name="Zhou Y."/>
            <person name="Lilburn T.G."/>
            <person name="Beck B.J."/>
            <person name="De Vos P."/>
            <person name="Vandamme P."/>
            <person name="Eisen J.A."/>
            <person name="Garrity G."/>
            <person name="Hugenholtz P."/>
            <person name="Kyrpides N.C."/>
        </authorList>
    </citation>
    <scope>NUCLEOTIDE SEQUENCE [LARGE SCALE GENOMIC DNA]</scope>
    <source>
        <strain evidence="16 17">A3</strain>
    </source>
</reference>
<dbReference type="InterPro" id="IPR003594">
    <property type="entry name" value="HATPase_dom"/>
</dbReference>
<feature type="domain" description="Histidine kinase" evidence="14">
    <location>
        <begin position="256"/>
        <end position="463"/>
    </location>
</feature>
<comment type="subcellular location">
    <subcellularLocation>
        <location evidence="2">Membrane</location>
    </subcellularLocation>
</comment>
<evidence type="ECO:0000256" key="5">
    <source>
        <dbReference type="ARBA" id="ARBA00022679"/>
    </source>
</evidence>
<keyword evidence="12 13" id="KW-0472">Membrane</keyword>
<dbReference type="PROSITE" id="PS50109">
    <property type="entry name" value="HIS_KIN"/>
    <property type="match status" value="1"/>
</dbReference>
<comment type="catalytic activity">
    <reaction evidence="1">
        <text>ATP + protein L-histidine = ADP + protein N-phospho-L-histidine.</text>
        <dbReference type="EC" id="2.7.13.3"/>
    </reaction>
</comment>
<dbReference type="EMBL" id="SLWQ01000003">
    <property type="protein sequence ID" value="TCO41159.1"/>
    <property type="molecule type" value="Genomic_DNA"/>
</dbReference>
<dbReference type="CDD" id="cd16954">
    <property type="entry name" value="HATPase_PhoQ-like"/>
    <property type="match status" value="1"/>
</dbReference>
<evidence type="ECO:0000259" key="15">
    <source>
        <dbReference type="PROSITE" id="PS50885"/>
    </source>
</evidence>
<evidence type="ECO:0000256" key="1">
    <source>
        <dbReference type="ARBA" id="ARBA00000085"/>
    </source>
</evidence>
<sequence>MARPLSLQARSLAAAGVVLAAFLALAFIALDRAFYEAAESSLRERLQGYMYAYLAGSDTTRAGSLIPPEVGPDPRFDRPSLSGLYAGIVGTKILGSKDGSWRSPSAAGRDLPFTEPLPRGPAQFRGPVETPVGDLFVLAQGVDWNSGGKSEALHLTFYVAEDSDALRTQIDVFRRTLLTWLGVLGIALLLLLLAVLRWSLAPLRRVATDLARVERGMQERLGDQYPVELSGLTTSLDSFIEAERERVKRYRNTLSDLAHSLKTPLAVMRSQLETVSDGESLRWTVLEQVGRMDEIVAYQLSRAATSGHQTFAAPLLLEPYAEEIVRSLEKVYAGKSVLCEFDIDPAARFHGDQGDLMELLGNLLENAFKWARRRVLLEARPLATAGGRRAGLEFTVEDDGPGIPDDRVEHLLQRGVRGDERVQGHGIGLAIVQDIVKAYRGELGVDRSPTLGGARFNVRLGVR</sequence>
<feature type="domain" description="HAMP" evidence="15">
    <location>
        <begin position="197"/>
        <end position="248"/>
    </location>
</feature>
<dbReference type="SMART" id="SM00387">
    <property type="entry name" value="HATPase_c"/>
    <property type="match status" value="1"/>
</dbReference>
<dbReference type="InterPro" id="IPR058619">
    <property type="entry name" value="PhoQ/CarS-like_HATPase"/>
</dbReference>
<comment type="caution">
    <text evidence="16">The sequence shown here is derived from an EMBL/GenBank/DDBJ whole genome shotgun (WGS) entry which is preliminary data.</text>
</comment>
<dbReference type="InterPro" id="IPR003661">
    <property type="entry name" value="HisK_dim/P_dom"/>
</dbReference>
<evidence type="ECO:0000259" key="14">
    <source>
        <dbReference type="PROSITE" id="PS50109"/>
    </source>
</evidence>
<dbReference type="PROSITE" id="PS50885">
    <property type="entry name" value="HAMP"/>
    <property type="match status" value="1"/>
</dbReference>
<dbReference type="PANTHER" id="PTHR45436:SF4">
    <property type="entry name" value="SENSOR PROTEIN PHOQ"/>
    <property type="match status" value="1"/>
</dbReference>
<dbReference type="Gene3D" id="3.30.565.10">
    <property type="entry name" value="Histidine kinase-like ATPase, C-terminal domain"/>
    <property type="match status" value="1"/>
</dbReference>
<evidence type="ECO:0000256" key="12">
    <source>
        <dbReference type="ARBA" id="ARBA00023136"/>
    </source>
</evidence>
<evidence type="ECO:0000256" key="6">
    <source>
        <dbReference type="ARBA" id="ARBA00022692"/>
    </source>
</evidence>
<keyword evidence="6 13" id="KW-0812">Transmembrane</keyword>
<evidence type="ECO:0000256" key="9">
    <source>
        <dbReference type="ARBA" id="ARBA00022840"/>
    </source>
</evidence>